<dbReference type="STRING" id="650164.K5XE47"/>
<keyword evidence="3" id="KW-1185">Reference proteome</keyword>
<dbReference type="AlphaFoldDB" id="K5XE47"/>
<protein>
    <submittedName>
        <fullName evidence="2">Uncharacterized protein</fullName>
    </submittedName>
</protein>
<evidence type="ECO:0000313" key="3">
    <source>
        <dbReference type="Proteomes" id="UP000008370"/>
    </source>
</evidence>
<feature type="region of interest" description="Disordered" evidence="1">
    <location>
        <begin position="1"/>
        <end position="159"/>
    </location>
</feature>
<feature type="compositionally biased region" description="Low complexity" evidence="1">
    <location>
        <begin position="61"/>
        <end position="127"/>
    </location>
</feature>
<dbReference type="GeneID" id="18909954"/>
<dbReference type="InParanoid" id="K5XE47"/>
<feature type="compositionally biased region" description="Basic residues" evidence="1">
    <location>
        <begin position="1"/>
        <end position="10"/>
    </location>
</feature>
<dbReference type="Proteomes" id="UP000008370">
    <property type="component" value="Unassembled WGS sequence"/>
</dbReference>
<feature type="compositionally biased region" description="Polar residues" evidence="1">
    <location>
        <begin position="34"/>
        <end position="44"/>
    </location>
</feature>
<evidence type="ECO:0000256" key="1">
    <source>
        <dbReference type="SAM" id="MobiDB-lite"/>
    </source>
</evidence>
<dbReference type="RefSeq" id="XP_007390716.1">
    <property type="nucleotide sequence ID" value="XM_007390654.1"/>
</dbReference>
<accession>K5XE47</accession>
<feature type="compositionally biased region" description="Pro residues" evidence="1">
    <location>
        <begin position="14"/>
        <end position="28"/>
    </location>
</feature>
<gene>
    <name evidence="2" type="ORF">PHACADRAFT_180424</name>
</gene>
<sequence length="159" mass="17004">MSFFSRKKHAAQPSNPPVITQPPAPQPAPVQQQRSIANQSSYDSGLNGRGSPSLGPNAPIQQRQQQQQRGGSPNQPGSSNGSAQPSPSQLQSTSQPLQQQQQATQQPPQGQPGQSQQAPPQQTPPQQRAAYPWSQRRLILPPPVILPKPGAASPTARIR</sequence>
<evidence type="ECO:0000313" key="2">
    <source>
        <dbReference type="EMBL" id="EKM61292.1"/>
    </source>
</evidence>
<dbReference type="KEGG" id="pco:PHACADRAFT_180424"/>
<dbReference type="HOGENOM" id="CLU_1661406_0_0_1"/>
<proteinExistence type="predicted"/>
<reference evidence="2 3" key="1">
    <citation type="journal article" date="2012" name="BMC Genomics">
        <title>Comparative genomics of the white-rot fungi, Phanerochaete carnosa and P. chrysosporium, to elucidate the genetic basis of the distinct wood types they colonize.</title>
        <authorList>
            <person name="Suzuki H."/>
            <person name="MacDonald J."/>
            <person name="Syed K."/>
            <person name="Salamov A."/>
            <person name="Hori C."/>
            <person name="Aerts A."/>
            <person name="Henrissat B."/>
            <person name="Wiebenga A."/>
            <person name="vanKuyk P.A."/>
            <person name="Barry K."/>
            <person name="Lindquist E."/>
            <person name="LaButti K."/>
            <person name="Lapidus A."/>
            <person name="Lucas S."/>
            <person name="Coutinho P."/>
            <person name="Gong Y."/>
            <person name="Samejima M."/>
            <person name="Mahadevan R."/>
            <person name="Abou-Zaid M."/>
            <person name="de Vries R.P."/>
            <person name="Igarashi K."/>
            <person name="Yadav J.S."/>
            <person name="Grigoriev I.V."/>
            <person name="Master E.R."/>
        </authorList>
    </citation>
    <scope>NUCLEOTIDE SEQUENCE [LARGE SCALE GENOMIC DNA]</scope>
    <source>
        <strain evidence="2 3">HHB-10118-sp</strain>
    </source>
</reference>
<name>K5XE47_PHACS</name>
<dbReference type="EMBL" id="JH930468">
    <property type="protein sequence ID" value="EKM61292.1"/>
    <property type="molecule type" value="Genomic_DNA"/>
</dbReference>
<organism evidence="2 3">
    <name type="scientific">Phanerochaete carnosa (strain HHB-10118-sp)</name>
    <name type="common">White-rot fungus</name>
    <name type="synonym">Peniophora carnosa</name>
    <dbReference type="NCBI Taxonomy" id="650164"/>
    <lineage>
        <taxon>Eukaryota</taxon>
        <taxon>Fungi</taxon>
        <taxon>Dikarya</taxon>
        <taxon>Basidiomycota</taxon>
        <taxon>Agaricomycotina</taxon>
        <taxon>Agaricomycetes</taxon>
        <taxon>Polyporales</taxon>
        <taxon>Phanerochaetaceae</taxon>
        <taxon>Phanerochaete</taxon>
    </lineage>
</organism>